<dbReference type="Proteomes" id="UP000295504">
    <property type="component" value="Unassembled WGS sequence"/>
</dbReference>
<evidence type="ECO:0000313" key="1">
    <source>
        <dbReference type="EMBL" id="TCQ08182.1"/>
    </source>
</evidence>
<dbReference type="EMBL" id="SLYC01000001">
    <property type="protein sequence ID" value="TCQ08182.1"/>
    <property type="molecule type" value="Genomic_DNA"/>
</dbReference>
<evidence type="ECO:0000313" key="2">
    <source>
        <dbReference type="Proteomes" id="UP000295504"/>
    </source>
</evidence>
<gene>
    <name evidence="1" type="ORF">EDD79_1001274</name>
</gene>
<dbReference type="RefSeq" id="WP_132847342.1">
    <property type="nucleotide sequence ID" value="NZ_CP058648.1"/>
</dbReference>
<reference evidence="1 2" key="1">
    <citation type="submission" date="2019-03" db="EMBL/GenBank/DDBJ databases">
        <title>Genomic Encyclopedia of Type Strains, Phase IV (KMG-IV): sequencing the most valuable type-strain genomes for metagenomic binning, comparative biology and taxonomic classification.</title>
        <authorList>
            <person name="Goeker M."/>
        </authorList>
    </citation>
    <scope>NUCLEOTIDE SEQUENCE [LARGE SCALE GENOMIC DNA]</scope>
    <source>
        <strain evidence="1 2">DSM 100013</strain>
    </source>
</reference>
<sequence>MKKISIILLLLITMLVTTGFTTAEASYWEGMKEIYKWDALEGHSEIDLVISIPNVSQQYKLRLHSQSNLKDVISYTEIDVLDVNGQIELPIIKMYASGTDVYISRDAIVALLKTLGVKDEIDIKEEFILLKNDQNNIQINGNFLQDMIKFIDEMDLGIDLGMIKEGNTYKLTLDSNKIVDLFDAYIKYIINNMDKMPVGMLPEEMKLTEEQKLEALEQYNIMIAPQLEMARTFIAGSFYNQLSVFEKDSYKEEAELFITSPLVENMKIEVKMTSKTKRSDGLNIKLPTSVMTIGAEELNNLIIGHFAPKNVTDAQSLLAVVDLEGNYAKLGREKVEEGKVKLYIKEGRAYIAKEDVIKLVDISSSAFEELIWIRDLNNYGYIVNWSDVYNRIEIYK</sequence>
<comment type="caution">
    <text evidence="1">The sequence shown here is derived from an EMBL/GenBank/DDBJ whole genome shotgun (WGS) entry which is preliminary data.</text>
</comment>
<protein>
    <submittedName>
        <fullName evidence="1">Uncharacterized protein</fullName>
    </submittedName>
</protein>
<organism evidence="1 2">
    <name type="scientific">Serpentinicella alkaliphila</name>
    <dbReference type="NCBI Taxonomy" id="1734049"/>
    <lineage>
        <taxon>Bacteria</taxon>
        <taxon>Bacillati</taxon>
        <taxon>Bacillota</taxon>
        <taxon>Clostridia</taxon>
        <taxon>Peptostreptococcales</taxon>
        <taxon>Natronincolaceae</taxon>
        <taxon>Serpentinicella</taxon>
    </lineage>
</organism>
<dbReference type="OrthoDB" id="1948885at2"/>
<dbReference type="AlphaFoldDB" id="A0A4R2TYL3"/>
<proteinExistence type="predicted"/>
<accession>A0A4R2TYL3</accession>
<name>A0A4R2TYL3_9FIRM</name>
<keyword evidence="2" id="KW-1185">Reference proteome</keyword>